<evidence type="ECO:0000259" key="1">
    <source>
        <dbReference type="PROSITE" id="PS50987"/>
    </source>
</evidence>
<dbReference type="GO" id="GO:0003700">
    <property type="term" value="F:DNA-binding transcription factor activity"/>
    <property type="evidence" value="ECO:0007669"/>
    <property type="project" value="InterPro"/>
</dbReference>
<organism evidence="2 3">
    <name type="scientific">Phenylobacterium glaciei</name>
    <dbReference type="NCBI Taxonomy" id="2803784"/>
    <lineage>
        <taxon>Bacteria</taxon>
        <taxon>Pseudomonadati</taxon>
        <taxon>Pseudomonadota</taxon>
        <taxon>Alphaproteobacteria</taxon>
        <taxon>Caulobacterales</taxon>
        <taxon>Caulobacteraceae</taxon>
        <taxon>Phenylobacterium</taxon>
    </lineage>
</organism>
<name>A0A941D2K1_9CAUL</name>
<dbReference type="PANTHER" id="PTHR38600:SF1">
    <property type="entry name" value="TRANSCRIPTIONAL REGULATORY PROTEIN"/>
    <property type="match status" value="1"/>
</dbReference>
<dbReference type="Pfam" id="PF01022">
    <property type="entry name" value="HTH_5"/>
    <property type="match status" value="1"/>
</dbReference>
<accession>A0A941D2K1</accession>
<dbReference type="PANTHER" id="PTHR38600">
    <property type="entry name" value="TRANSCRIPTIONAL REGULATORY PROTEIN"/>
    <property type="match status" value="1"/>
</dbReference>
<keyword evidence="3" id="KW-1185">Reference proteome</keyword>
<sequence length="110" mass="12538">MAALAHLDQTLAALADPHRRQVVDLLSQRPRQAGELARELGLPAPAMSRHLRTLRESGLVEESHPPFDARVRIYALRPEPMVHLLKWLEESERLWSEQLLAFKAHVEKAP</sequence>
<evidence type="ECO:0000313" key="2">
    <source>
        <dbReference type="EMBL" id="MBR7620219.1"/>
    </source>
</evidence>
<dbReference type="SMART" id="SM00418">
    <property type="entry name" value="HTH_ARSR"/>
    <property type="match status" value="1"/>
</dbReference>
<dbReference type="SUPFAM" id="SSF46785">
    <property type="entry name" value="Winged helix' DNA-binding domain"/>
    <property type="match status" value="1"/>
</dbReference>
<dbReference type="NCBIfam" id="NF033788">
    <property type="entry name" value="HTH_metalloreg"/>
    <property type="match status" value="1"/>
</dbReference>
<dbReference type="InterPro" id="IPR036390">
    <property type="entry name" value="WH_DNA-bd_sf"/>
</dbReference>
<reference evidence="2" key="1">
    <citation type="submission" date="2021-04" db="EMBL/GenBank/DDBJ databases">
        <title>Draft genome assembly of strain Phenylobacterium sp. 20VBR1 using MiniION and Illumina platforms.</title>
        <authorList>
            <person name="Thomas F.A."/>
            <person name="Krishnan K.P."/>
            <person name="Sinha R.K."/>
        </authorList>
    </citation>
    <scope>NUCLEOTIDE SEQUENCE</scope>
    <source>
        <strain evidence="2">20VBR1</strain>
    </source>
</reference>
<comment type="caution">
    <text evidence="2">The sequence shown here is derived from an EMBL/GenBank/DDBJ whole genome shotgun (WGS) entry which is preliminary data.</text>
</comment>
<dbReference type="Proteomes" id="UP000622580">
    <property type="component" value="Unassembled WGS sequence"/>
</dbReference>
<protein>
    <submittedName>
        <fullName evidence="2">Winged helix-turn-helix transcriptional regulator</fullName>
    </submittedName>
</protein>
<proteinExistence type="predicted"/>
<gene>
    <name evidence="2" type="ORF">JKL49_12550</name>
</gene>
<evidence type="ECO:0000313" key="3">
    <source>
        <dbReference type="Proteomes" id="UP000622580"/>
    </source>
</evidence>
<dbReference type="Gene3D" id="1.10.10.10">
    <property type="entry name" value="Winged helix-like DNA-binding domain superfamily/Winged helix DNA-binding domain"/>
    <property type="match status" value="1"/>
</dbReference>
<dbReference type="CDD" id="cd00090">
    <property type="entry name" value="HTH_ARSR"/>
    <property type="match status" value="1"/>
</dbReference>
<dbReference type="PROSITE" id="PS50987">
    <property type="entry name" value="HTH_ARSR_2"/>
    <property type="match status" value="1"/>
</dbReference>
<dbReference type="EMBL" id="JAGSGD010000001">
    <property type="protein sequence ID" value="MBR7620219.1"/>
    <property type="molecule type" value="Genomic_DNA"/>
</dbReference>
<dbReference type="InterPro" id="IPR011991">
    <property type="entry name" value="ArsR-like_HTH"/>
</dbReference>
<dbReference type="InterPro" id="IPR036388">
    <property type="entry name" value="WH-like_DNA-bd_sf"/>
</dbReference>
<feature type="domain" description="HTH arsR-type" evidence="1">
    <location>
        <begin position="1"/>
        <end position="96"/>
    </location>
</feature>
<dbReference type="InterPro" id="IPR001845">
    <property type="entry name" value="HTH_ArsR_DNA-bd_dom"/>
</dbReference>
<dbReference type="AlphaFoldDB" id="A0A941D2K1"/>
<dbReference type="RefSeq" id="WP_215340940.1">
    <property type="nucleotide sequence ID" value="NZ_JAGSGD010000001.1"/>
</dbReference>